<organism evidence="2 3">
    <name type="scientific">Nocardia albiluteola</name>
    <dbReference type="NCBI Taxonomy" id="2842303"/>
    <lineage>
        <taxon>Bacteria</taxon>
        <taxon>Bacillati</taxon>
        <taxon>Actinomycetota</taxon>
        <taxon>Actinomycetes</taxon>
        <taxon>Mycobacteriales</taxon>
        <taxon>Nocardiaceae</taxon>
        <taxon>Nocardia</taxon>
    </lineage>
</organism>
<name>A0ABS6B8L3_9NOCA</name>
<keyword evidence="3" id="KW-1185">Reference proteome</keyword>
<gene>
    <name evidence="2" type="ORF">KO481_30130</name>
</gene>
<dbReference type="PROSITE" id="PS50126">
    <property type="entry name" value="S1"/>
    <property type="match status" value="1"/>
</dbReference>
<dbReference type="RefSeq" id="WP_215921785.1">
    <property type="nucleotide sequence ID" value="NZ_JAHKNI010000012.1"/>
</dbReference>
<proteinExistence type="predicted"/>
<reference evidence="2 3" key="1">
    <citation type="submission" date="2021-06" db="EMBL/GenBank/DDBJ databases">
        <title>Actinomycetes sequencing.</title>
        <authorList>
            <person name="Shan Q."/>
        </authorList>
    </citation>
    <scope>NUCLEOTIDE SEQUENCE [LARGE SCALE GENOMIC DNA]</scope>
    <source>
        <strain evidence="2 3">NEAU-G5</strain>
    </source>
</reference>
<evidence type="ECO:0000259" key="1">
    <source>
        <dbReference type="PROSITE" id="PS50126"/>
    </source>
</evidence>
<dbReference type="Proteomes" id="UP000733379">
    <property type="component" value="Unassembled WGS sequence"/>
</dbReference>
<evidence type="ECO:0000313" key="3">
    <source>
        <dbReference type="Proteomes" id="UP000733379"/>
    </source>
</evidence>
<accession>A0ABS6B8L3</accession>
<protein>
    <recommendedName>
        <fullName evidence="1">S1 motif domain-containing protein</fullName>
    </recommendedName>
</protein>
<comment type="caution">
    <text evidence="2">The sequence shown here is derived from an EMBL/GenBank/DDBJ whole genome shotgun (WGS) entry which is preliminary data.</text>
</comment>
<feature type="domain" description="S1 motif" evidence="1">
    <location>
        <begin position="73"/>
        <end position="142"/>
    </location>
</feature>
<evidence type="ECO:0000313" key="2">
    <source>
        <dbReference type="EMBL" id="MBU3065771.1"/>
    </source>
</evidence>
<sequence>MTLINELTALLAGGKSAWRSELEKHWSTLEELYAVALYRGESLDTLRVDRNPEIRTAISELGRLIDKITPIAGMEFDSVITDRRPSGFEVRLENGVLGFLENTSNQRWVEGHDLEVGDSVTVVVVDAGRIPVGVSALTLDLERASEVREEWA</sequence>
<dbReference type="InterPro" id="IPR003029">
    <property type="entry name" value="S1_domain"/>
</dbReference>
<dbReference type="EMBL" id="JAHKNI010000012">
    <property type="protein sequence ID" value="MBU3065771.1"/>
    <property type="molecule type" value="Genomic_DNA"/>
</dbReference>